<reference evidence="1" key="1">
    <citation type="submission" date="2021-02" db="EMBL/GenBank/DDBJ databases">
        <title>First Annotated Genome of the Yellow-green Alga Tribonema minus.</title>
        <authorList>
            <person name="Mahan K.M."/>
        </authorList>
    </citation>
    <scope>NUCLEOTIDE SEQUENCE</scope>
    <source>
        <strain evidence="1">UTEX B ZZ1240</strain>
    </source>
</reference>
<evidence type="ECO:0000313" key="1">
    <source>
        <dbReference type="EMBL" id="KAG5183750.1"/>
    </source>
</evidence>
<organism evidence="1 2">
    <name type="scientific">Tribonema minus</name>
    <dbReference type="NCBI Taxonomy" id="303371"/>
    <lineage>
        <taxon>Eukaryota</taxon>
        <taxon>Sar</taxon>
        <taxon>Stramenopiles</taxon>
        <taxon>Ochrophyta</taxon>
        <taxon>PX clade</taxon>
        <taxon>Xanthophyceae</taxon>
        <taxon>Tribonematales</taxon>
        <taxon>Tribonemataceae</taxon>
        <taxon>Tribonema</taxon>
    </lineage>
</organism>
<sequence length="277" mass="30563">MGNAGSGRQGAQQGGMQTRAVPCEKKIEETHPLIKVIDNACKDAQRLFCCFCPRDDALPGRYIVGFSRKLLHSNVKLDSNFDPEEYQRMLDAQQMINVRPNPQRCVANRPGGIGRCKWAYVVARQRGLQLYVPRPLAVRTPVRRGRVIDADDDGLVEIDSPGVQAVEQQLTARGAVCDARPRAASVRAPLFFVCDRGGFDSFAFHMQQRQQQLRSWQRTGAAPALSTADGVAVLHQPCSRTHNALNLTDSSCPRLLSHEGFIPSDVCNITCADYQGS</sequence>
<protein>
    <submittedName>
        <fullName evidence="1">Uncharacterized protein</fullName>
    </submittedName>
</protein>
<gene>
    <name evidence="1" type="ORF">JKP88DRAFT_245094</name>
</gene>
<dbReference type="AlphaFoldDB" id="A0A835YYI1"/>
<dbReference type="EMBL" id="JAFCMP010000190">
    <property type="protein sequence ID" value="KAG5183750.1"/>
    <property type="molecule type" value="Genomic_DNA"/>
</dbReference>
<proteinExistence type="predicted"/>
<name>A0A835YYI1_9STRA</name>
<dbReference type="Proteomes" id="UP000664859">
    <property type="component" value="Unassembled WGS sequence"/>
</dbReference>
<evidence type="ECO:0000313" key="2">
    <source>
        <dbReference type="Proteomes" id="UP000664859"/>
    </source>
</evidence>
<accession>A0A835YYI1</accession>
<keyword evidence="2" id="KW-1185">Reference proteome</keyword>
<comment type="caution">
    <text evidence="1">The sequence shown here is derived from an EMBL/GenBank/DDBJ whole genome shotgun (WGS) entry which is preliminary data.</text>
</comment>